<proteinExistence type="predicted"/>
<dbReference type="AlphaFoldDB" id="A0AAW2T9D9"/>
<feature type="domain" description="Reverse transcriptase" evidence="1">
    <location>
        <begin position="3"/>
        <end position="91"/>
    </location>
</feature>
<organism evidence="2">
    <name type="scientific">Sesamum latifolium</name>
    <dbReference type="NCBI Taxonomy" id="2727402"/>
    <lineage>
        <taxon>Eukaryota</taxon>
        <taxon>Viridiplantae</taxon>
        <taxon>Streptophyta</taxon>
        <taxon>Embryophyta</taxon>
        <taxon>Tracheophyta</taxon>
        <taxon>Spermatophyta</taxon>
        <taxon>Magnoliopsida</taxon>
        <taxon>eudicotyledons</taxon>
        <taxon>Gunneridae</taxon>
        <taxon>Pentapetalae</taxon>
        <taxon>asterids</taxon>
        <taxon>lamiids</taxon>
        <taxon>Lamiales</taxon>
        <taxon>Pedaliaceae</taxon>
        <taxon>Sesamum</taxon>
    </lineage>
</organism>
<comment type="caution">
    <text evidence="2">The sequence shown here is derived from an EMBL/GenBank/DDBJ whole genome shotgun (WGS) entry which is preliminary data.</text>
</comment>
<dbReference type="Pfam" id="PF00078">
    <property type="entry name" value="RVT_1"/>
    <property type="match status" value="1"/>
</dbReference>
<dbReference type="SUPFAM" id="SSF56672">
    <property type="entry name" value="DNA/RNA polymerases"/>
    <property type="match status" value="1"/>
</dbReference>
<protein>
    <submittedName>
        <fullName evidence="2">Mitochondrial protein</fullName>
    </submittedName>
</protein>
<reference evidence="2" key="1">
    <citation type="submission" date="2020-06" db="EMBL/GenBank/DDBJ databases">
        <authorList>
            <person name="Li T."/>
            <person name="Hu X."/>
            <person name="Zhang T."/>
            <person name="Song X."/>
            <person name="Zhang H."/>
            <person name="Dai N."/>
            <person name="Sheng W."/>
            <person name="Hou X."/>
            <person name="Wei L."/>
        </authorList>
    </citation>
    <scope>NUCLEOTIDE SEQUENCE</scope>
    <source>
        <strain evidence="2">KEN1</strain>
        <tissue evidence="2">Leaf</tissue>
    </source>
</reference>
<reference evidence="2" key="2">
    <citation type="journal article" date="2024" name="Plant">
        <title>Genomic evolution and insights into agronomic trait innovations of Sesamum species.</title>
        <authorList>
            <person name="Miao H."/>
            <person name="Wang L."/>
            <person name="Qu L."/>
            <person name="Liu H."/>
            <person name="Sun Y."/>
            <person name="Le M."/>
            <person name="Wang Q."/>
            <person name="Wei S."/>
            <person name="Zheng Y."/>
            <person name="Lin W."/>
            <person name="Duan Y."/>
            <person name="Cao H."/>
            <person name="Xiong S."/>
            <person name="Wang X."/>
            <person name="Wei L."/>
            <person name="Li C."/>
            <person name="Ma Q."/>
            <person name="Ju M."/>
            <person name="Zhao R."/>
            <person name="Li G."/>
            <person name="Mu C."/>
            <person name="Tian Q."/>
            <person name="Mei H."/>
            <person name="Zhang T."/>
            <person name="Gao T."/>
            <person name="Zhang H."/>
        </authorList>
    </citation>
    <scope>NUCLEOTIDE SEQUENCE</scope>
    <source>
        <strain evidence="2">KEN1</strain>
    </source>
</reference>
<dbReference type="EMBL" id="JACGWN010000015">
    <property type="protein sequence ID" value="KAL0401119.1"/>
    <property type="molecule type" value="Genomic_DNA"/>
</dbReference>
<gene>
    <name evidence="2" type="ORF">Slati_4141800</name>
</gene>
<evidence type="ECO:0000313" key="2">
    <source>
        <dbReference type="EMBL" id="KAL0401119.1"/>
    </source>
</evidence>
<evidence type="ECO:0000259" key="1">
    <source>
        <dbReference type="Pfam" id="PF00078"/>
    </source>
</evidence>
<sequence>MGHMMLKLDISKVYDKIEWSFLWAVLFKLGFPEQFVKLILICVSSVSYSFVMSGFSFGTVTPQRGLRQGDPLSPYLFLLCTEAISSLLQESEDKGHLKGVAVCRRGCEFRICYLLTTPSYVVKLLKRRLPVSNKSLMSTVRPQAKK</sequence>
<dbReference type="InterPro" id="IPR000477">
    <property type="entry name" value="RT_dom"/>
</dbReference>
<accession>A0AAW2T9D9</accession>
<dbReference type="PANTHER" id="PTHR19446">
    <property type="entry name" value="REVERSE TRANSCRIPTASES"/>
    <property type="match status" value="1"/>
</dbReference>
<dbReference type="InterPro" id="IPR043502">
    <property type="entry name" value="DNA/RNA_pol_sf"/>
</dbReference>
<name>A0AAW2T9D9_9LAMI</name>